<dbReference type="InterPro" id="IPR036890">
    <property type="entry name" value="HATPase_C_sf"/>
</dbReference>
<dbReference type="InterPro" id="IPR011712">
    <property type="entry name" value="Sig_transdc_His_kin_sub3_dim/P"/>
</dbReference>
<keyword evidence="7" id="KW-0963">Cytoplasm</keyword>
<dbReference type="Gene3D" id="3.30.565.10">
    <property type="entry name" value="Histidine kinase-like ATPase, C-terminal domain"/>
    <property type="match status" value="1"/>
</dbReference>
<dbReference type="InterPro" id="IPR003594">
    <property type="entry name" value="HATPase_dom"/>
</dbReference>
<evidence type="ECO:0000256" key="16">
    <source>
        <dbReference type="ARBA" id="ARBA00024827"/>
    </source>
</evidence>
<dbReference type="GO" id="GO:0046872">
    <property type="term" value="F:metal ion binding"/>
    <property type="evidence" value="ECO:0007669"/>
    <property type="project" value="UniProtKB-KW"/>
</dbReference>
<keyword evidence="10" id="KW-0547">Nucleotide-binding</keyword>
<keyword evidence="8" id="KW-0808">Transferase</keyword>
<protein>
    <recommendedName>
        <fullName evidence="5">Oxygen sensor histidine kinase NreB</fullName>
        <ecNumber evidence="4">2.7.13.3</ecNumber>
    </recommendedName>
    <alternativeName>
        <fullName evidence="17">Nitrogen regulation protein B</fullName>
    </alternativeName>
</protein>
<dbReference type="GO" id="GO:0046983">
    <property type="term" value="F:protein dimerization activity"/>
    <property type="evidence" value="ECO:0007669"/>
    <property type="project" value="InterPro"/>
</dbReference>
<comment type="cofactor">
    <cofactor evidence="2">
        <name>[4Fe-4S] cluster</name>
        <dbReference type="ChEBI" id="CHEBI:49883"/>
    </cofactor>
</comment>
<evidence type="ECO:0000259" key="18">
    <source>
        <dbReference type="PROSITE" id="PS50109"/>
    </source>
</evidence>
<keyword evidence="20" id="KW-1185">Reference proteome</keyword>
<accession>A0A292YGC5</accession>
<dbReference type="Proteomes" id="UP000217785">
    <property type="component" value="Unassembled WGS sequence"/>
</dbReference>
<comment type="catalytic activity">
    <reaction evidence="1">
        <text>ATP + protein L-histidine = ADP + protein N-phospho-L-histidine.</text>
        <dbReference type="EC" id="2.7.13.3"/>
    </reaction>
</comment>
<dbReference type="SMART" id="SM00387">
    <property type="entry name" value="HATPase_c"/>
    <property type="match status" value="1"/>
</dbReference>
<dbReference type="GO" id="GO:0000155">
    <property type="term" value="F:phosphorelay sensor kinase activity"/>
    <property type="evidence" value="ECO:0007669"/>
    <property type="project" value="InterPro"/>
</dbReference>
<dbReference type="PROSITE" id="PS50109">
    <property type="entry name" value="HIS_KIN"/>
    <property type="match status" value="1"/>
</dbReference>
<evidence type="ECO:0000256" key="14">
    <source>
        <dbReference type="ARBA" id="ARBA00023012"/>
    </source>
</evidence>
<keyword evidence="11" id="KW-0418">Kinase</keyword>
<keyword evidence="13" id="KW-0408">Iron</keyword>
<dbReference type="EMBL" id="BDUF01000023">
    <property type="protein sequence ID" value="GAX89537.1"/>
    <property type="molecule type" value="Genomic_DNA"/>
</dbReference>
<comment type="caution">
    <text evidence="19">The sequence shown here is derived from an EMBL/GenBank/DDBJ whole genome shotgun (WGS) entry which is preliminary data.</text>
</comment>
<dbReference type="Pfam" id="PF07730">
    <property type="entry name" value="HisKA_3"/>
    <property type="match status" value="1"/>
</dbReference>
<evidence type="ECO:0000256" key="13">
    <source>
        <dbReference type="ARBA" id="ARBA00023004"/>
    </source>
</evidence>
<dbReference type="Pfam" id="PF02518">
    <property type="entry name" value="HATPase_c"/>
    <property type="match status" value="1"/>
</dbReference>
<evidence type="ECO:0000256" key="7">
    <source>
        <dbReference type="ARBA" id="ARBA00022490"/>
    </source>
</evidence>
<dbReference type="EC" id="2.7.13.3" evidence="4"/>
<comment type="subcellular location">
    <subcellularLocation>
        <location evidence="3">Cytoplasm</location>
    </subcellularLocation>
</comment>
<evidence type="ECO:0000256" key="9">
    <source>
        <dbReference type="ARBA" id="ARBA00022723"/>
    </source>
</evidence>
<keyword evidence="9" id="KW-0479">Metal-binding</keyword>
<dbReference type="InterPro" id="IPR050482">
    <property type="entry name" value="Sensor_HK_TwoCompSys"/>
</dbReference>
<dbReference type="GO" id="GO:0051539">
    <property type="term" value="F:4 iron, 4 sulfur cluster binding"/>
    <property type="evidence" value="ECO:0007669"/>
    <property type="project" value="UniProtKB-KW"/>
</dbReference>
<feature type="domain" description="Histidine kinase" evidence="18">
    <location>
        <begin position="148"/>
        <end position="241"/>
    </location>
</feature>
<reference evidence="20" key="1">
    <citation type="submission" date="2017-07" db="EMBL/GenBank/DDBJ databases">
        <title>Draft genome sequence of Effusibacillus lacus strain skLN1.</title>
        <authorList>
            <person name="Watanabe M."/>
            <person name="Kojima H."/>
            <person name="Fukui M."/>
        </authorList>
    </citation>
    <scope>NUCLEOTIDE SEQUENCE [LARGE SCALE GENOMIC DNA]</scope>
    <source>
        <strain evidence="20">skLN1</strain>
    </source>
</reference>
<proteinExistence type="predicted"/>
<evidence type="ECO:0000256" key="4">
    <source>
        <dbReference type="ARBA" id="ARBA00012438"/>
    </source>
</evidence>
<keyword evidence="14" id="KW-0902">Two-component regulatory system</keyword>
<evidence type="ECO:0000256" key="2">
    <source>
        <dbReference type="ARBA" id="ARBA00001966"/>
    </source>
</evidence>
<organism evidence="19 20">
    <name type="scientific">Effusibacillus lacus</name>
    <dbReference type="NCBI Taxonomy" id="1348429"/>
    <lineage>
        <taxon>Bacteria</taxon>
        <taxon>Bacillati</taxon>
        <taxon>Bacillota</taxon>
        <taxon>Bacilli</taxon>
        <taxon>Bacillales</taxon>
        <taxon>Alicyclobacillaceae</taxon>
        <taxon>Effusibacillus</taxon>
    </lineage>
</organism>
<evidence type="ECO:0000256" key="6">
    <source>
        <dbReference type="ARBA" id="ARBA00022485"/>
    </source>
</evidence>
<gene>
    <name evidence="19" type="ORF">EFBL_1161</name>
</gene>
<evidence type="ECO:0000256" key="8">
    <source>
        <dbReference type="ARBA" id="ARBA00022679"/>
    </source>
</evidence>
<keyword evidence="6" id="KW-0004">4Fe-4S</keyword>
<dbReference type="GO" id="GO:0016020">
    <property type="term" value="C:membrane"/>
    <property type="evidence" value="ECO:0007669"/>
    <property type="project" value="InterPro"/>
</dbReference>
<evidence type="ECO:0000256" key="17">
    <source>
        <dbReference type="ARBA" id="ARBA00030800"/>
    </source>
</evidence>
<keyword evidence="12" id="KW-0067">ATP-binding</keyword>
<sequence>MYDELQKEYQTRANRSYGKDDIAISKDVSQLLIEAQEEEKIRIAQYLHDQILQSLIFLSRDLKRIGDNNPLLAEREKLDFLVRNVNDTIYEIREICAELYPSIIEDLGLREAIRWYVREIKEKRNVLIDWKYEMEDEHLLPFTTKVSLFRIIKELVNNALKHAEAETIQLSLVLKNDTLTCEISDDGKGIDVPIDFHAFLNGKHLGLVTVQKRIEHLGGSLSFHSAPGKGTRVSFELPVWSKEWEHEQAN</sequence>
<dbReference type="SUPFAM" id="SSF55874">
    <property type="entry name" value="ATPase domain of HSP90 chaperone/DNA topoisomerase II/histidine kinase"/>
    <property type="match status" value="1"/>
</dbReference>
<dbReference type="InterPro" id="IPR005467">
    <property type="entry name" value="His_kinase_dom"/>
</dbReference>
<evidence type="ECO:0000256" key="3">
    <source>
        <dbReference type="ARBA" id="ARBA00004496"/>
    </source>
</evidence>
<dbReference type="GO" id="GO:0005737">
    <property type="term" value="C:cytoplasm"/>
    <property type="evidence" value="ECO:0007669"/>
    <property type="project" value="UniProtKB-SubCell"/>
</dbReference>
<dbReference type="PANTHER" id="PTHR24421">
    <property type="entry name" value="NITRATE/NITRITE SENSOR PROTEIN NARX-RELATED"/>
    <property type="match status" value="1"/>
</dbReference>
<evidence type="ECO:0000256" key="11">
    <source>
        <dbReference type="ARBA" id="ARBA00022777"/>
    </source>
</evidence>
<evidence type="ECO:0000256" key="12">
    <source>
        <dbReference type="ARBA" id="ARBA00022840"/>
    </source>
</evidence>
<comment type="function">
    <text evidence="16">Member of the two-component regulatory system NreB/NreC involved in the control of dissimilatory nitrate/nitrite reduction in response to oxygen. NreB functions as a direct oxygen sensor histidine kinase which is autophosphorylated, in the absence of oxygen, probably at the conserved histidine residue, and transfers its phosphate group probably to a conserved aspartate residue of NreC. NreB/NreC activates the expression of the nitrate (narGHJI) and nitrite (nir) reductase operons, as well as the putative nitrate transporter gene narT.</text>
</comment>
<keyword evidence="15" id="KW-0411">Iron-sulfur</keyword>
<dbReference type="GO" id="GO:0005524">
    <property type="term" value="F:ATP binding"/>
    <property type="evidence" value="ECO:0007669"/>
    <property type="project" value="UniProtKB-KW"/>
</dbReference>
<dbReference type="PRINTS" id="PR00344">
    <property type="entry name" value="BCTRLSENSOR"/>
</dbReference>
<dbReference type="AlphaFoldDB" id="A0A292YGC5"/>
<dbReference type="InterPro" id="IPR004358">
    <property type="entry name" value="Sig_transdc_His_kin-like_C"/>
</dbReference>
<dbReference type="CDD" id="cd16917">
    <property type="entry name" value="HATPase_UhpB-NarQ-NarX-like"/>
    <property type="match status" value="1"/>
</dbReference>
<evidence type="ECO:0000256" key="5">
    <source>
        <dbReference type="ARBA" id="ARBA00017322"/>
    </source>
</evidence>
<evidence type="ECO:0000256" key="10">
    <source>
        <dbReference type="ARBA" id="ARBA00022741"/>
    </source>
</evidence>
<evidence type="ECO:0000256" key="1">
    <source>
        <dbReference type="ARBA" id="ARBA00000085"/>
    </source>
</evidence>
<evidence type="ECO:0000256" key="15">
    <source>
        <dbReference type="ARBA" id="ARBA00023014"/>
    </source>
</evidence>
<evidence type="ECO:0000313" key="20">
    <source>
        <dbReference type="Proteomes" id="UP000217785"/>
    </source>
</evidence>
<name>A0A292YGC5_9BACL</name>
<evidence type="ECO:0000313" key="19">
    <source>
        <dbReference type="EMBL" id="GAX89537.1"/>
    </source>
</evidence>